<dbReference type="GeneID" id="82812750"/>
<dbReference type="PRINTS" id="PR00081">
    <property type="entry name" value="GDHRDH"/>
</dbReference>
<accession>A0A3M8AKX0</accession>
<dbReference type="InterPro" id="IPR036291">
    <property type="entry name" value="NAD(P)-bd_dom_sf"/>
</dbReference>
<reference evidence="3 6" key="2">
    <citation type="submission" date="2019-06" db="EMBL/GenBank/DDBJ databases">
        <title>Whole genome shotgun sequence of Brevibacillus agri NBRC 15538.</title>
        <authorList>
            <person name="Hosoyama A."/>
            <person name="Uohara A."/>
            <person name="Ohji S."/>
            <person name="Ichikawa N."/>
        </authorList>
    </citation>
    <scope>NUCLEOTIDE SEQUENCE [LARGE SCALE GENOMIC DNA]</scope>
    <source>
        <strain evidence="3 6">NBRC 15538</strain>
    </source>
</reference>
<proteinExistence type="inferred from homology"/>
<evidence type="ECO:0000313" key="3">
    <source>
        <dbReference type="EMBL" id="GED27933.1"/>
    </source>
</evidence>
<evidence type="ECO:0000256" key="1">
    <source>
        <dbReference type="ARBA" id="ARBA00006484"/>
    </source>
</evidence>
<sequence>MNIRAEKALPKKIAIVTGASRLRGIGAAICRKLASQGVDLFFTYWTAYDKTMNWGVEDHEPHQLREELSRSGVRCASMEIDLSQPDSWLRVLDEANAQLGAPCILVNNACHSTTDGYQALDAASLDAHYALNVRAPIMLSVEFARRFSQGAHGRIIHMTSGQSKGPMPGEIAYTATKGALDAFTVTFAAEVAPLGITVNAVNPGPTDTGWMSAELAQHILARSPLGRIGQPEDAARLVAFLASEEAGWITGQVIHSEGGFLR</sequence>
<organism evidence="4 5">
    <name type="scientific">Brevibacillus agri</name>
    <dbReference type="NCBI Taxonomy" id="51101"/>
    <lineage>
        <taxon>Bacteria</taxon>
        <taxon>Bacillati</taxon>
        <taxon>Bacillota</taxon>
        <taxon>Bacilli</taxon>
        <taxon>Bacillales</taxon>
        <taxon>Paenibacillaceae</taxon>
        <taxon>Brevibacillus</taxon>
    </lineage>
</organism>
<dbReference type="PANTHER" id="PTHR48107:SF7">
    <property type="entry name" value="RE15974P"/>
    <property type="match status" value="1"/>
</dbReference>
<dbReference type="Proteomes" id="UP000317180">
    <property type="component" value="Unassembled WGS sequence"/>
</dbReference>
<dbReference type="InterPro" id="IPR002347">
    <property type="entry name" value="SDR_fam"/>
</dbReference>
<gene>
    <name evidence="3" type="primary">fabG_2</name>
    <name evidence="3" type="ORF">BAG01nite_40350</name>
    <name evidence="4" type="ORF">EB820_19765</name>
</gene>
<dbReference type="PANTHER" id="PTHR48107">
    <property type="entry name" value="NADPH-DEPENDENT ALDEHYDE REDUCTASE-LIKE PROTEIN, CHLOROPLASTIC-RELATED"/>
    <property type="match status" value="1"/>
</dbReference>
<dbReference type="EMBL" id="BJOD01000054">
    <property type="protein sequence ID" value="GED27933.1"/>
    <property type="molecule type" value="Genomic_DNA"/>
</dbReference>
<dbReference type="RefSeq" id="WP_122953266.1">
    <property type="nucleotide sequence ID" value="NZ_BJOD01000054.1"/>
</dbReference>
<dbReference type="EMBL" id="RHHN01000063">
    <property type="protein sequence ID" value="RNB51659.1"/>
    <property type="molecule type" value="Genomic_DNA"/>
</dbReference>
<dbReference type="NCBIfam" id="NF009499">
    <property type="entry name" value="PRK12859.1"/>
    <property type="match status" value="1"/>
</dbReference>
<evidence type="ECO:0000256" key="2">
    <source>
        <dbReference type="ARBA" id="ARBA00023002"/>
    </source>
</evidence>
<dbReference type="OrthoDB" id="9803333at2"/>
<comment type="caution">
    <text evidence="4">The sequence shown here is derived from an EMBL/GenBank/DDBJ whole genome shotgun (WGS) entry which is preliminary data.</text>
</comment>
<keyword evidence="6" id="KW-1185">Reference proteome</keyword>
<evidence type="ECO:0000313" key="6">
    <source>
        <dbReference type="Proteomes" id="UP000317180"/>
    </source>
</evidence>
<dbReference type="PROSITE" id="PS00061">
    <property type="entry name" value="ADH_SHORT"/>
    <property type="match status" value="1"/>
</dbReference>
<dbReference type="InterPro" id="IPR020904">
    <property type="entry name" value="Sc_DH/Rdtase_CS"/>
</dbReference>
<protein>
    <submittedName>
        <fullName evidence="3">3-ketoacyl-ACP reductase</fullName>
    </submittedName>
    <submittedName>
        <fullName evidence="4">SDR family oxidoreductase</fullName>
    </submittedName>
</protein>
<dbReference type="GO" id="GO:0016614">
    <property type="term" value="F:oxidoreductase activity, acting on CH-OH group of donors"/>
    <property type="evidence" value="ECO:0007669"/>
    <property type="project" value="UniProtKB-ARBA"/>
</dbReference>
<dbReference type="Proteomes" id="UP000276178">
    <property type="component" value="Unassembled WGS sequence"/>
</dbReference>
<dbReference type="Gene3D" id="3.40.50.720">
    <property type="entry name" value="NAD(P)-binding Rossmann-like Domain"/>
    <property type="match status" value="1"/>
</dbReference>
<dbReference type="NCBIfam" id="NF009389">
    <property type="entry name" value="PRK12748.1"/>
    <property type="match status" value="1"/>
</dbReference>
<keyword evidence="2" id="KW-0560">Oxidoreductase</keyword>
<evidence type="ECO:0000313" key="4">
    <source>
        <dbReference type="EMBL" id="RNB51659.1"/>
    </source>
</evidence>
<dbReference type="Pfam" id="PF13561">
    <property type="entry name" value="adh_short_C2"/>
    <property type="match status" value="1"/>
</dbReference>
<dbReference type="SUPFAM" id="SSF51735">
    <property type="entry name" value="NAD(P)-binding Rossmann-fold domains"/>
    <property type="match status" value="1"/>
</dbReference>
<dbReference type="AlphaFoldDB" id="A0A3M8AKX0"/>
<dbReference type="CDD" id="cd05233">
    <property type="entry name" value="SDR_c"/>
    <property type="match status" value="1"/>
</dbReference>
<name>A0A3M8AKX0_9BACL</name>
<evidence type="ECO:0000313" key="5">
    <source>
        <dbReference type="Proteomes" id="UP000276178"/>
    </source>
</evidence>
<comment type="similarity">
    <text evidence="1">Belongs to the short-chain dehydrogenases/reductases (SDR) family.</text>
</comment>
<reference evidence="4 5" key="1">
    <citation type="submission" date="2018-10" db="EMBL/GenBank/DDBJ databases">
        <title>Phylogenomics of Brevibacillus.</title>
        <authorList>
            <person name="Dunlap C."/>
        </authorList>
    </citation>
    <scope>NUCLEOTIDE SEQUENCE [LARGE SCALE GENOMIC DNA]</scope>
    <source>
        <strain evidence="4 5">NRRL NRS 1219</strain>
    </source>
</reference>